<evidence type="ECO:0000256" key="1">
    <source>
        <dbReference type="ARBA" id="ARBA00001913"/>
    </source>
</evidence>
<comment type="cofactor">
    <cofactor evidence="1">
        <name>Ca(2+)</name>
        <dbReference type="ChEBI" id="CHEBI:29108"/>
    </cofactor>
</comment>
<evidence type="ECO:0000259" key="8">
    <source>
        <dbReference type="Pfam" id="PF00884"/>
    </source>
</evidence>
<dbReference type="Proteomes" id="UP000198790">
    <property type="component" value="Unassembled WGS sequence"/>
</dbReference>
<sequence length="479" mass="53324">MKKYIIVSLLLLAGVKSSFGQHKTQLPSKPNVVLINVDDLGWTDLGFMGSEYYETPNLDKLSTESKVFMHAYASASNCAPSRASMITGRYPMTHGIYTVDPADRGDKRTRQLMASANAKSIQDSQYTLGKFFKDNGYRTGVFGKWHISDDPAIHGFDVNIGGNHSGNPGKDGYFSPYNINLKAKTAGEYLTDRLTDEAIDFVKSSVGRPFFLYLPFYTVHSPLQGKADLVEKYKNKEGGKGQNNPVYAAMIESMDQNVGRLLAVLDNLNLADDTMIIFTSDNGGIRATSYQDPLRAGKGSYYEGGIRVPLLVKWQNQVKAGVENIAVTQMDFYPTFKELIASSADVKLDGVSFLPVLLDKKSKARDLFWHFPIYLEAYNPKEDGSRDPLFRTRPGSVILSGKWKLHQYFEDGGLELYDLENDPSESINMAVSNPNKTAELLKKLEAWRSKFGAPIPTIKNPDYDAAYEKEAIEKTTGLL</sequence>
<evidence type="ECO:0000256" key="5">
    <source>
        <dbReference type="ARBA" id="ARBA00022801"/>
    </source>
</evidence>
<dbReference type="RefSeq" id="WP_245786850.1">
    <property type="nucleotide sequence ID" value="NZ_FOKK01000008.1"/>
</dbReference>
<dbReference type="AlphaFoldDB" id="A0A1I1ADW5"/>
<dbReference type="GO" id="GO:0004065">
    <property type="term" value="F:arylsulfatase activity"/>
    <property type="evidence" value="ECO:0007669"/>
    <property type="project" value="TreeGrafter"/>
</dbReference>
<dbReference type="GO" id="GO:0046872">
    <property type="term" value="F:metal ion binding"/>
    <property type="evidence" value="ECO:0007669"/>
    <property type="project" value="UniProtKB-KW"/>
</dbReference>
<organism evidence="9 10">
    <name type="scientific">Algoriphagus aquimarinus</name>
    <dbReference type="NCBI Taxonomy" id="237018"/>
    <lineage>
        <taxon>Bacteria</taxon>
        <taxon>Pseudomonadati</taxon>
        <taxon>Bacteroidota</taxon>
        <taxon>Cytophagia</taxon>
        <taxon>Cytophagales</taxon>
        <taxon>Cyclobacteriaceae</taxon>
        <taxon>Algoriphagus</taxon>
    </lineage>
</organism>
<dbReference type="PANTHER" id="PTHR42693">
    <property type="entry name" value="ARYLSULFATASE FAMILY MEMBER"/>
    <property type="match status" value="1"/>
</dbReference>
<feature type="chain" id="PRO_5011486684" evidence="7">
    <location>
        <begin position="21"/>
        <end position="479"/>
    </location>
</feature>
<accession>A0A1I1ADW5</accession>
<dbReference type="InterPro" id="IPR000917">
    <property type="entry name" value="Sulfatase_N"/>
</dbReference>
<name>A0A1I1ADW5_9BACT</name>
<dbReference type="EMBL" id="FOKK01000008">
    <property type="protein sequence ID" value="SFB36195.1"/>
    <property type="molecule type" value="Genomic_DNA"/>
</dbReference>
<dbReference type="CDD" id="cd16144">
    <property type="entry name" value="ARS_like"/>
    <property type="match status" value="1"/>
</dbReference>
<keyword evidence="10" id="KW-1185">Reference proteome</keyword>
<evidence type="ECO:0000313" key="10">
    <source>
        <dbReference type="Proteomes" id="UP000198790"/>
    </source>
</evidence>
<dbReference type="SUPFAM" id="SSF53649">
    <property type="entry name" value="Alkaline phosphatase-like"/>
    <property type="match status" value="1"/>
</dbReference>
<dbReference type="InterPro" id="IPR050738">
    <property type="entry name" value="Sulfatase"/>
</dbReference>
<dbReference type="STRING" id="237018.SAMN04489723_10849"/>
<dbReference type="Gene3D" id="3.30.1120.10">
    <property type="match status" value="1"/>
</dbReference>
<gene>
    <name evidence="9" type="ORF">SAMN04489723_10849</name>
</gene>
<evidence type="ECO:0000313" key="9">
    <source>
        <dbReference type="EMBL" id="SFB36195.1"/>
    </source>
</evidence>
<keyword evidence="5" id="KW-0378">Hydrolase</keyword>
<proteinExistence type="inferred from homology"/>
<dbReference type="Pfam" id="PF00884">
    <property type="entry name" value="Sulfatase"/>
    <property type="match status" value="1"/>
</dbReference>
<dbReference type="Gene3D" id="3.40.720.10">
    <property type="entry name" value="Alkaline Phosphatase, subunit A"/>
    <property type="match status" value="1"/>
</dbReference>
<feature type="signal peptide" evidence="7">
    <location>
        <begin position="1"/>
        <end position="20"/>
    </location>
</feature>
<evidence type="ECO:0000256" key="2">
    <source>
        <dbReference type="ARBA" id="ARBA00008779"/>
    </source>
</evidence>
<evidence type="ECO:0000256" key="4">
    <source>
        <dbReference type="ARBA" id="ARBA00022729"/>
    </source>
</evidence>
<feature type="domain" description="Sulfatase N-terminal" evidence="8">
    <location>
        <begin position="30"/>
        <end position="339"/>
    </location>
</feature>
<reference evidence="9 10" key="1">
    <citation type="submission" date="2016-10" db="EMBL/GenBank/DDBJ databases">
        <authorList>
            <person name="de Groot N.N."/>
        </authorList>
    </citation>
    <scope>NUCLEOTIDE SEQUENCE [LARGE SCALE GENOMIC DNA]</scope>
    <source>
        <strain evidence="9 10">DSM 23399</strain>
    </source>
</reference>
<protein>
    <submittedName>
        <fullName evidence="9">Arylsulfatase A</fullName>
    </submittedName>
</protein>
<keyword evidence="4 7" id="KW-0732">Signal</keyword>
<dbReference type="PANTHER" id="PTHR42693:SF42">
    <property type="entry name" value="ARYLSULFATASE G"/>
    <property type="match status" value="1"/>
</dbReference>
<evidence type="ECO:0000256" key="3">
    <source>
        <dbReference type="ARBA" id="ARBA00022723"/>
    </source>
</evidence>
<keyword evidence="6" id="KW-0106">Calcium</keyword>
<comment type="similarity">
    <text evidence="2">Belongs to the sulfatase family.</text>
</comment>
<evidence type="ECO:0000256" key="7">
    <source>
        <dbReference type="SAM" id="SignalP"/>
    </source>
</evidence>
<dbReference type="InterPro" id="IPR017850">
    <property type="entry name" value="Alkaline_phosphatase_core_sf"/>
</dbReference>
<evidence type="ECO:0000256" key="6">
    <source>
        <dbReference type="ARBA" id="ARBA00022837"/>
    </source>
</evidence>
<keyword evidence="3" id="KW-0479">Metal-binding</keyword>